<dbReference type="EC" id="2.7.4.16" evidence="1"/>
<dbReference type="PIRSF" id="PIRSF005303">
    <property type="entry name" value="Thiam_monoph_kin"/>
    <property type="match status" value="1"/>
</dbReference>
<dbReference type="PATRIC" id="fig|1036673.3.peg.6853"/>
<comment type="pathway">
    <text evidence="1">Cofactor biosynthesis; thiamine diphosphate biosynthesis; thiamine diphosphate from thiamine phosphate: step 1/1.</text>
</comment>
<comment type="function">
    <text evidence="1">Catalyzes the ATP-dependent phosphorylation of thiamine-monophosphate (TMP) to form thiamine-pyrophosphate (TPP), the active form of vitamin B1.</text>
</comment>
<comment type="similarity">
    <text evidence="1">Belongs to the thiamine-monophosphate kinase family.</text>
</comment>
<dbReference type="HAMAP" id="MF_02128">
    <property type="entry name" value="TMP_kinase"/>
    <property type="match status" value="1"/>
</dbReference>
<feature type="binding site" evidence="1">
    <location>
        <position position="237"/>
    </location>
    <ligand>
        <name>Mg(2+)</name>
        <dbReference type="ChEBI" id="CHEBI:18420"/>
        <label>5</label>
    </ligand>
</feature>
<dbReference type="HOGENOM" id="CLU_046964_1_1_9"/>
<name>F8FPN4_PAEMK</name>
<feature type="binding site" evidence="1">
    <location>
        <position position="344"/>
    </location>
    <ligand>
        <name>substrate</name>
    </ligand>
</feature>
<keyword evidence="1" id="KW-0479">Metal-binding</keyword>
<dbReference type="InterPro" id="IPR006283">
    <property type="entry name" value="ThiL-like"/>
</dbReference>
<feature type="domain" description="PurM-like N-terminal" evidence="2">
    <location>
        <begin position="35"/>
        <end position="148"/>
    </location>
</feature>
<keyword evidence="1" id="KW-0460">Magnesium</keyword>
<keyword evidence="1" id="KW-0784">Thiamine biosynthesis</keyword>
<gene>
    <name evidence="1" type="primary">thiL</name>
    <name evidence="4" type="ordered locus">KNP414_07344</name>
</gene>
<evidence type="ECO:0000259" key="3">
    <source>
        <dbReference type="Pfam" id="PF02769"/>
    </source>
</evidence>
<reference evidence="4 5" key="2">
    <citation type="journal article" date="2013" name="Genome Announc.">
        <title>Genome Sequence of Growth-Improving Paenibacillus mucilaginosus Strain KNP414.</title>
        <authorList>
            <person name="Lu J.J."/>
            <person name="Wang J.F."/>
            <person name="Hu X.F."/>
        </authorList>
    </citation>
    <scope>NUCLEOTIDE SEQUENCE [LARGE SCALE GENOMIC DNA]</scope>
    <source>
        <strain evidence="4 5">KNP414</strain>
    </source>
</reference>
<dbReference type="AlphaFoldDB" id="F8FPN4"/>
<keyword evidence="1" id="KW-0808">Transferase</keyword>
<dbReference type="SUPFAM" id="SSF56042">
    <property type="entry name" value="PurM C-terminal domain-like"/>
    <property type="match status" value="1"/>
</dbReference>
<feature type="binding site" evidence="1">
    <location>
        <position position="37"/>
    </location>
    <ligand>
        <name>Mg(2+)</name>
        <dbReference type="ChEBI" id="CHEBI:18420"/>
        <label>3</label>
    </ligand>
</feature>
<dbReference type="RefSeq" id="WP_013920992.1">
    <property type="nucleotide sequence ID" value="NC_015690.1"/>
</dbReference>
<feature type="binding site" evidence="1">
    <location>
        <position position="113"/>
    </location>
    <ligand>
        <name>ATP</name>
        <dbReference type="ChEBI" id="CHEBI:30616"/>
    </ligand>
</feature>
<feature type="binding site" evidence="1">
    <location>
        <position position="54"/>
    </location>
    <ligand>
        <name>Mg(2+)</name>
        <dbReference type="ChEBI" id="CHEBI:18420"/>
        <label>2</label>
    </ligand>
</feature>
<feature type="binding site" evidence="1">
    <location>
        <position position="83"/>
    </location>
    <ligand>
        <name>Mg(2+)</name>
        <dbReference type="ChEBI" id="CHEBI:18420"/>
        <label>2</label>
    </ligand>
</feature>
<keyword evidence="1 4" id="KW-0418">Kinase</keyword>
<feature type="binding site" evidence="1">
    <location>
        <position position="236"/>
    </location>
    <ligand>
        <name>ATP</name>
        <dbReference type="ChEBI" id="CHEBI:30616"/>
    </ligand>
</feature>
<accession>F8FPN4</accession>
<feature type="binding site" evidence="1">
    <location>
        <position position="234"/>
    </location>
    <ligand>
        <name>Mg(2+)</name>
        <dbReference type="ChEBI" id="CHEBI:18420"/>
        <label>3</label>
    </ligand>
</feature>
<dbReference type="Gene3D" id="3.30.1330.10">
    <property type="entry name" value="PurM-like, N-terminal domain"/>
    <property type="match status" value="1"/>
</dbReference>
<feature type="domain" description="PurM-like C-terminal" evidence="3">
    <location>
        <begin position="162"/>
        <end position="325"/>
    </location>
</feature>
<feature type="binding site" evidence="1">
    <location>
        <position position="83"/>
    </location>
    <ligand>
        <name>Mg(2+)</name>
        <dbReference type="ChEBI" id="CHEBI:18420"/>
        <label>4</label>
    </ligand>
</feature>
<organism evidence="4 5">
    <name type="scientific">Paenibacillus mucilaginosus (strain KNP414)</name>
    <dbReference type="NCBI Taxonomy" id="1036673"/>
    <lineage>
        <taxon>Bacteria</taxon>
        <taxon>Bacillati</taxon>
        <taxon>Bacillota</taxon>
        <taxon>Bacilli</taxon>
        <taxon>Bacillales</taxon>
        <taxon>Paenibacillaceae</taxon>
        <taxon>Paenibacillus</taxon>
    </lineage>
</organism>
<feature type="binding site" evidence="1">
    <location>
        <position position="287"/>
    </location>
    <ligand>
        <name>substrate</name>
    </ligand>
</feature>
<protein>
    <recommendedName>
        <fullName evidence="1">Thiamine-monophosphate kinase</fullName>
        <shortName evidence="1">TMP kinase</shortName>
        <shortName evidence="1">Thiamine-phosphate kinase</shortName>
        <ecNumber evidence="1">2.7.4.16</ecNumber>
    </recommendedName>
</protein>
<dbReference type="KEGG" id="pms:KNP414_07344"/>
<dbReference type="GO" id="GO:0009030">
    <property type="term" value="F:thiamine-phosphate kinase activity"/>
    <property type="evidence" value="ECO:0007669"/>
    <property type="project" value="UniProtKB-UniRule"/>
</dbReference>
<evidence type="ECO:0000259" key="2">
    <source>
        <dbReference type="Pfam" id="PF00586"/>
    </source>
</evidence>
<dbReference type="PANTHER" id="PTHR30270:SF0">
    <property type="entry name" value="THIAMINE-MONOPHOSPHATE KINASE"/>
    <property type="match status" value="1"/>
</dbReference>
<proteinExistence type="inferred from homology"/>
<dbReference type="GO" id="GO:0009228">
    <property type="term" value="P:thiamine biosynthetic process"/>
    <property type="evidence" value="ECO:0007669"/>
    <property type="project" value="UniProtKB-KW"/>
</dbReference>
<dbReference type="Proteomes" id="UP000006620">
    <property type="component" value="Chromosome"/>
</dbReference>
<dbReference type="InterPro" id="IPR010918">
    <property type="entry name" value="PurM-like_C_dom"/>
</dbReference>
<comment type="catalytic activity">
    <reaction evidence="1">
        <text>thiamine phosphate + ATP = thiamine diphosphate + ADP</text>
        <dbReference type="Rhea" id="RHEA:15913"/>
        <dbReference type="ChEBI" id="CHEBI:30616"/>
        <dbReference type="ChEBI" id="CHEBI:37575"/>
        <dbReference type="ChEBI" id="CHEBI:58937"/>
        <dbReference type="ChEBI" id="CHEBI:456216"/>
        <dbReference type="EC" id="2.7.4.16"/>
    </reaction>
</comment>
<dbReference type="GO" id="GO:0000287">
    <property type="term" value="F:magnesium ion binding"/>
    <property type="evidence" value="ECO:0007669"/>
    <property type="project" value="UniProtKB-UniRule"/>
</dbReference>
<sequence>MGTEALDEFSLIRLLTGGRQSPAFQRAGGVVTGIGDDAAVVEVTAGRQLILTCDTMTDTTHFTPVTMRDRDIGFKAMASAVSDVAAMGGTPRFALVSLSMPRSYPVERVHSLYEGLYDCANRFGVVVAGGDTTSSSGGLTVSVSVIGETEAGGALLRSTAVPGDVVFVTGELGNSAAGLDWLLSRRAPASSWEDVWAGADVELRPLIEAHCRPLPRIEAGELLRQSAWCHALNDVSDGLASEAWEIAEASGVGMDLLEERIPLSDALCRHAAAAGKEPLDYALFGGEDYELLGTAPAEHAPALQMKFKDAGMPLYLIGVVTAEAGSVRLIRSGGDTVPLEKKGYNHFAG</sequence>
<dbReference type="Pfam" id="PF02769">
    <property type="entry name" value="AIRS_C"/>
    <property type="match status" value="1"/>
</dbReference>
<feature type="binding site" evidence="1">
    <location>
        <position position="131"/>
    </location>
    <ligand>
        <name>Mg(2+)</name>
        <dbReference type="ChEBI" id="CHEBI:18420"/>
        <label>1</label>
    </ligand>
</feature>
<feature type="binding site" evidence="1">
    <location>
        <position position="52"/>
    </location>
    <ligand>
        <name>Mg(2+)</name>
        <dbReference type="ChEBI" id="CHEBI:18420"/>
        <label>4</label>
    </ligand>
</feature>
<dbReference type="InterPro" id="IPR036921">
    <property type="entry name" value="PurM-like_N_sf"/>
</dbReference>
<evidence type="ECO:0000313" key="4">
    <source>
        <dbReference type="EMBL" id="AEI45851.1"/>
    </source>
</evidence>
<dbReference type="NCBIfam" id="TIGR01379">
    <property type="entry name" value="thiL"/>
    <property type="match status" value="1"/>
</dbReference>
<keyword evidence="1" id="KW-0547">Nucleotide-binding</keyword>
<dbReference type="UniPathway" id="UPA00060">
    <property type="reaction ID" value="UER00142"/>
</dbReference>
<dbReference type="PANTHER" id="PTHR30270">
    <property type="entry name" value="THIAMINE-MONOPHOSPHATE KINASE"/>
    <property type="match status" value="1"/>
</dbReference>
<feature type="binding site" evidence="1">
    <location>
        <begin position="130"/>
        <end position="131"/>
    </location>
    <ligand>
        <name>ATP</name>
        <dbReference type="ChEBI" id="CHEBI:30616"/>
    </ligand>
</feature>
<evidence type="ECO:0000256" key="1">
    <source>
        <dbReference type="HAMAP-Rule" id="MF_02128"/>
    </source>
</evidence>
<dbReference type="CDD" id="cd02194">
    <property type="entry name" value="ThiL"/>
    <property type="match status" value="1"/>
</dbReference>
<feature type="binding site" evidence="1">
    <location>
        <position position="54"/>
    </location>
    <ligand>
        <name>Mg(2+)</name>
        <dbReference type="ChEBI" id="CHEBI:18420"/>
        <label>1</label>
    </ligand>
</feature>
<feature type="binding site" evidence="1">
    <location>
        <position position="61"/>
    </location>
    <ligand>
        <name>substrate</name>
    </ligand>
</feature>
<dbReference type="InterPro" id="IPR016188">
    <property type="entry name" value="PurM-like_N"/>
</dbReference>
<dbReference type="SUPFAM" id="SSF55326">
    <property type="entry name" value="PurM N-terminal domain-like"/>
    <property type="match status" value="1"/>
</dbReference>
<feature type="binding site" evidence="1">
    <location>
        <position position="37"/>
    </location>
    <ligand>
        <name>Mg(2+)</name>
        <dbReference type="ChEBI" id="CHEBI:18420"/>
        <label>4</label>
    </ligand>
</feature>
<dbReference type="Pfam" id="PF00586">
    <property type="entry name" value="AIRS"/>
    <property type="match status" value="1"/>
</dbReference>
<keyword evidence="1" id="KW-0067">ATP-binding</keyword>
<comment type="caution">
    <text evidence="1">Lacks conserved residue(s) required for the propagation of feature annotation.</text>
</comment>
<dbReference type="InterPro" id="IPR036676">
    <property type="entry name" value="PurM-like_C_sf"/>
</dbReference>
<comment type="miscellaneous">
    <text evidence="1">Reaction mechanism of ThiL seems to utilize a direct, inline transfer of the gamma-phosphate of ATP to TMP rather than a phosphorylated enzyme intermediate.</text>
</comment>
<dbReference type="EMBL" id="CP002869">
    <property type="protein sequence ID" value="AEI45851.1"/>
    <property type="molecule type" value="Genomic_DNA"/>
</dbReference>
<feature type="binding site" evidence="1">
    <location>
        <position position="157"/>
    </location>
    <ligand>
        <name>ATP</name>
        <dbReference type="ChEBI" id="CHEBI:30616"/>
    </ligand>
</feature>
<reference evidence="5" key="1">
    <citation type="submission" date="2011-06" db="EMBL/GenBank/DDBJ databases">
        <title>Complete genome sequence of Paenibacillus mucilaginosus KNP414.</title>
        <authorList>
            <person name="Wang J."/>
            <person name="Hu S."/>
            <person name="Hu X."/>
            <person name="Zhang B."/>
            <person name="Dong D."/>
            <person name="Zhang S."/>
            <person name="Zhao K."/>
            <person name="Wu D."/>
        </authorList>
    </citation>
    <scope>NUCLEOTIDE SEQUENCE [LARGE SCALE GENOMIC DNA]</scope>
    <source>
        <strain evidence="5">KNP414</strain>
    </source>
</reference>
<dbReference type="GO" id="GO:0005524">
    <property type="term" value="F:ATP binding"/>
    <property type="evidence" value="ECO:0007669"/>
    <property type="project" value="UniProtKB-UniRule"/>
</dbReference>
<evidence type="ECO:0000313" key="5">
    <source>
        <dbReference type="Proteomes" id="UP000006620"/>
    </source>
</evidence>
<feature type="binding site" evidence="1">
    <location>
        <position position="83"/>
    </location>
    <ligand>
        <name>Mg(2+)</name>
        <dbReference type="ChEBI" id="CHEBI:18420"/>
        <label>3</label>
    </ligand>
</feature>
<dbReference type="GO" id="GO:0009229">
    <property type="term" value="P:thiamine diphosphate biosynthetic process"/>
    <property type="evidence" value="ECO:0007669"/>
    <property type="project" value="UniProtKB-UniRule"/>
</dbReference>
<dbReference type="Gene3D" id="3.90.650.10">
    <property type="entry name" value="PurM-like C-terminal domain"/>
    <property type="match status" value="1"/>
</dbReference>